<proteinExistence type="predicted"/>
<feature type="compositionally biased region" description="Basic and acidic residues" evidence="1">
    <location>
        <begin position="282"/>
        <end position="303"/>
    </location>
</feature>
<name>A0A183FKM9_HELPZ</name>
<keyword evidence="3" id="KW-1185">Reference proteome</keyword>
<evidence type="ECO:0000313" key="4">
    <source>
        <dbReference type="WBParaSite" id="HPBE_0000771601-mRNA-1"/>
    </source>
</evidence>
<evidence type="ECO:0000313" key="3">
    <source>
        <dbReference type="Proteomes" id="UP000050761"/>
    </source>
</evidence>
<reference evidence="4" key="2">
    <citation type="submission" date="2019-09" db="UniProtKB">
        <authorList>
            <consortium name="WormBaseParasite"/>
        </authorList>
    </citation>
    <scope>IDENTIFICATION</scope>
</reference>
<protein>
    <submittedName>
        <fullName evidence="4">PCI domain-containing protein</fullName>
    </submittedName>
</protein>
<feature type="region of interest" description="Disordered" evidence="1">
    <location>
        <begin position="281"/>
        <end position="318"/>
    </location>
</feature>
<accession>A0A3P7Y9B4</accession>
<sequence>MRVSNLLGTLGKCKHDEFMKLMSETLDQAKHDDVCMRQLAHLLKLDSTQVVLAVSQLLLKGSSVGEMSSANAQTADFRDAMRQVQSGVAQPRTKLSDFDPIAAAEGSQVTLGGTVENPLKETEAFSTPHLMKNSQHPGYDISAYYAQAMARKEQISEFYKSDDMPLNSIIVALPKSFSRVSTDLEPEPTVKFVVYNHLADMADQLNKIPISSAMDSMLESSTITDLLLSVPKFHPALSLGVSPRNGEDRLHGWQVMVFLEQLRDAASNTLRLLKFTLKPRKPKDDKDKDAKRPHSNDDAEPTAKKKKLPKRPDGEHMPSTVDIGEFVLSIGLFGCL</sequence>
<gene>
    <name evidence="2" type="ORF">HPBE_LOCUS7717</name>
</gene>
<dbReference type="Proteomes" id="UP000050761">
    <property type="component" value="Unassembled WGS sequence"/>
</dbReference>
<dbReference type="AlphaFoldDB" id="A0A183FKM9"/>
<evidence type="ECO:0000313" key="2">
    <source>
        <dbReference type="EMBL" id="VDO73359.1"/>
    </source>
</evidence>
<dbReference type="WBParaSite" id="HPBE_0000771601-mRNA-1">
    <property type="protein sequence ID" value="HPBE_0000771601-mRNA-1"/>
    <property type="gene ID" value="HPBE_0000771601"/>
</dbReference>
<organism evidence="3 4">
    <name type="scientific">Heligmosomoides polygyrus</name>
    <name type="common">Parasitic roundworm</name>
    <dbReference type="NCBI Taxonomy" id="6339"/>
    <lineage>
        <taxon>Eukaryota</taxon>
        <taxon>Metazoa</taxon>
        <taxon>Ecdysozoa</taxon>
        <taxon>Nematoda</taxon>
        <taxon>Chromadorea</taxon>
        <taxon>Rhabditida</taxon>
        <taxon>Rhabditina</taxon>
        <taxon>Rhabditomorpha</taxon>
        <taxon>Strongyloidea</taxon>
        <taxon>Heligmosomidae</taxon>
        <taxon>Heligmosomoides</taxon>
    </lineage>
</organism>
<evidence type="ECO:0000256" key="1">
    <source>
        <dbReference type="SAM" id="MobiDB-lite"/>
    </source>
</evidence>
<reference evidence="2 3" key="1">
    <citation type="submission" date="2018-11" db="EMBL/GenBank/DDBJ databases">
        <authorList>
            <consortium name="Pathogen Informatics"/>
        </authorList>
    </citation>
    <scope>NUCLEOTIDE SEQUENCE [LARGE SCALE GENOMIC DNA]</scope>
</reference>
<accession>A0A183FKM9</accession>
<dbReference type="EMBL" id="UZAH01025958">
    <property type="protein sequence ID" value="VDO73359.1"/>
    <property type="molecule type" value="Genomic_DNA"/>
</dbReference>